<name>A0A1Y0D6Z2_9GAMM</name>
<proteinExistence type="predicted"/>
<evidence type="ECO:0000313" key="3">
    <source>
        <dbReference type="Proteomes" id="UP000243937"/>
    </source>
</evidence>
<dbReference type="Pfam" id="PF03831">
    <property type="entry name" value="YjdM"/>
    <property type="match status" value="1"/>
</dbReference>
<protein>
    <recommendedName>
        <fullName evidence="1">PhnA protein N-terminal proteobacterial domain-containing protein</fullName>
    </recommendedName>
</protein>
<dbReference type="SMART" id="SM00782">
    <property type="entry name" value="PhnA_Zn_Ribbon"/>
    <property type="match status" value="1"/>
</dbReference>
<gene>
    <name evidence="2" type="ORF">CBP31_09475</name>
</gene>
<evidence type="ECO:0000313" key="2">
    <source>
        <dbReference type="EMBL" id="ART82825.1"/>
    </source>
</evidence>
<dbReference type="EMBL" id="CP021377">
    <property type="protein sequence ID" value="ART82825.1"/>
    <property type="molecule type" value="Genomic_DNA"/>
</dbReference>
<evidence type="ECO:0000259" key="1">
    <source>
        <dbReference type="SMART" id="SM00782"/>
    </source>
</evidence>
<keyword evidence="3" id="KW-1185">Reference proteome</keyword>
<dbReference type="InterPro" id="IPR013988">
    <property type="entry name" value="YjdM_C"/>
</dbReference>
<dbReference type="Gene3D" id="2.30.30.40">
    <property type="entry name" value="SH3 Domains"/>
    <property type="match status" value="1"/>
</dbReference>
<organism evidence="2 3">
    <name type="scientific">Oceanisphaera profunda</name>
    <dbReference type="NCBI Taxonomy" id="1416627"/>
    <lineage>
        <taxon>Bacteria</taxon>
        <taxon>Pseudomonadati</taxon>
        <taxon>Pseudomonadota</taxon>
        <taxon>Gammaproteobacteria</taxon>
        <taxon>Aeromonadales</taxon>
        <taxon>Aeromonadaceae</taxon>
        <taxon>Oceanisphaera</taxon>
    </lineage>
</organism>
<dbReference type="OrthoDB" id="9810131at2"/>
<reference evidence="2 3" key="1">
    <citation type="journal article" date="2014" name="Int. J. Syst. Evol. Microbiol.">
        <title>Oceanisphaera profunda sp. nov., a marine bacterium isolated from deep-sea sediment, and emended description of the genus Oceanisphaera.</title>
        <authorList>
            <person name="Xu Z."/>
            <person name="Zhang X.Y."/>
            <person name="Su H.N."/>
            <person name="Yu Z.C."/>
            <person name="Liu C."/>
            <person name="Li H."/>
            <person name="Chen X.L."/>
            <person name="Song X.Y."/>
            <person name="Xie B.B."/>
            <person name="Qin Q.L."/>
            <person name="Zhou B.C."/>
            <person name="Shi M."/>
            <person name="Huang Y."/>
            <person name="Zhang Y.Z."/>
        </authorList>
    </citation>
    <scope>NUCLEOTIDE SEQUENCE [LARGE SCALE GENOMIC DNA]</scope>
    <source>
        <strain evidence="2 3">SM1222</strain>
    </source>
</reference>
<sequence>MSIEQQLLARSEHSCELCKATANLDLHAVAPYEADSAEHCALLCTTCQQELDAPQDQNHWRCLNDSMWSTEPAVQVLAWRTLKKLSGEGWAQDLLDMLYLPPEVQEWAEIGFSEPEEDEGEALFDSNGVRLQTGDSVTIIKDLDVKGAGFTAKRGTTVKNISLNASLAGHIGGRVNGVQIQLAVQFLKKV</sequence>
<feature type="domain" description="PhnA protein N-terminal proteobacterial" evidence="1">
    <location>
        <begin position="6"/>
        <end position="52"/>
    </location>
</feature>
<accession>A0A1Y0D6Z2</accession>
<dbReference type="SUPFAM" id="SSF82057">
    <property type="entry name" value="Prokaryotic SH3-related domain"/>
    <property type="match status" value="1"/>
</dbReference>
<dbReference type="Proteomes" id="UP000243937">
    <property type="component" value="Chromosome"/>
</dbReference>
<dbReference type="InterPro" id="IPR013991">
    <property type="entry name" value="PhnaA_N_proteobac"/>
</dbReference>
<dbReference type="AlphaFoldDB" id="A0A1Y0D6Z2"/>
<dbReference type="KEGG" id="opf:CBP31_09475"/>
<dbReference type="RefSeq" id="WP_087036704.1">
    <property type="nucleotide sequence ID" value="NZ_CP021377.1"/>
</dbReference>